<dbReference type="AlphaFoldDB" id="A0A921QPM1"/>
<reference evidence="3" key="2">
    <citation type="submission" date="2020-10" db="EMBL/GenBank/DDBJ databases">
        <authorList>
            <person name="Cooper E.A."/>
            <person name="Brenton Z.W."/>
            <person name="Flinn B.S."/>
            <person name="Jenkins J."/>
            <person name="Shu S."/>
            <person name="Flowers D."/>
            <person name="Luo F."/>
            <person name="Wang Y."/>
            <person name="Xia P."/>
            <person name="Barry K."/>
            <person name="Daum C."/>
            <person name="Lipzen A."/>
            <person name="Yoshinaga Y."/>
            <person name="Schmutz J."/>
            <person name="Saski C."/>
            <person name="Vermerris W."/>
            <person name="Kresovich S."/>
        </authorList>
    </citation>
    <scope>NUCLEOTIDE SEQUENCE</scope>
</reference>
<evidence type="ECO:0000313" key="4">
    <source>
        <dbReference type="Proteomes" id="UP000807115"/>
    </source>
</evidence>
<evidence type="ECO:0000256" key="1">
    <source>
        <dbReference type="SAM" id="MobiDB-lite"/>
    </source>
</evidence>
<feature type="compositionally biased region" description="Low complexity" evidence="1">
    <location>
        <begin position="42"/>
        <end position="68"/>
    </location>
</feature>
<keyword evidence="2" id="KW-0732">Signal</keyword>
<name>A0A921QPM1_SORBI</name>
<organism evidence="3 4">
    <name type="scientific">Sorghum bicolor</name>
    <name type="common">Sorghum</name>
    <name type="synonym">Sorghum vulgare</name>
    <dbReference type="NCBI Taxonomy" id="4558"/>
    <lineage>
        <taxon>Eukaryota</taxon>
        <taxon>Viridiplantae</taxon>
        <taxon>Streptophyta</taxon>
        <taxon>Embryophyta</taxon>
        <taxon>Tracheophyta</taxon>
        <taxon>Spermatophyta</taxon>
        <taxon>Magnoliopsida</taxon>
        <taxon>Liliopsida</taxon>
        <taxon>Poales</taxon>
        <taxon>Poaceae</taxon>
        <taxon>PACMAD clade</taxon>
        <taxon>Panicoideae</taxon>
        <taxon>Andropogonodae</taxon>
        <taxon>Andropogoneae</taxon>
        <taxon>Sorghinae</taxon>
        <taxon>Sorghum</taxon>
    </lineage>
</organism>
<reference evidence="3" key="1">
    <citation type="journal article" date="2019" name="BMC Genomics">
        <title>A new reference genome for Sorghum bicolor reveals high levels of sequence similarity between sweet and grain genotypes: implications for the genetics of sugar metabolism.</title>
        <authorList>
            <person name="Cooper E.A."/>
            <person name="Brenton Z.W."/>
            <person name="Flinn B.S."/>
            <person name="Jenkins J."/>
            <person name="Shu S."/>
            <person name="Flowers D."/>
            <person name="Luo F."/>
            <person name="Wang Y."/>
            <person name="Xia P."/>
            <person name="Barry K."/>
            <person name="Daum C."/>
            <person name="Lipzen A."/>
            <person name="Yoshinaga Y."/>
            <person name="Schmutz J."/>
            <person name="Saski C."/>
            <person name="Vermerris W."/>
            <person name="Kresovich S."/>
        </authorList>
    </citation>
    <scope>NUCLEOTIDE SEQUENCE</scope>
</reference>
<gene>
    <name evidence="3" type="ORF">BDA96_07G237100</name>
</gene>
<dbReference type="Proteomes" id="UP000807115">
    <property type="component" value="Chromosome 7"/>
</dbReference>
<feature type="chain" id="PRO_5036907701" evidence="2">
    <location>
        <begin position="27"/>
        <end position="68"/>
    </location>
</feature>
<protein>
    <submittedName>
        <fullName evidence="3">Uncharacterized protein</fullName>
    </submittedName>
</protein>
<feature type="region of interest" description="Disordered" evidence="1">
    <location>
        <begin position="28"/>
        <end position="68"/>
    </location>
</feature>
<feature type="signal peptide" evidence="2">
    <location>
        <begin position="1"/>
        <end position="26"/>
    </location>
</feature>
<evidence type="ECO:0000313" key="3">
    <source>
        <dbReference type="EMBL" id="KAG0524735.1"/>
    </source>
</evidence>
<sequence>MARACSMVLIVALLLAAVAVTPFVGAARDVDDDADEGRDLSSADAPASGPDGASSPDSSEAPSSSSDA</sequence>
<comment type="caution">
    <text evidence="3">The sequence shown here is derived from an EMBL/GenBank/DDBJ whole genome shotgun (WGS) entry which is preliminary data.</text>
</comment>
<dbReference type="EMBL" id="CM027686">
    <property type="protein sequence ID" value="KAG0524735.1"/>
    <property type="molecule type" value="Genomic_DNA"/>
</dbReference>
<evidence type="ECO:0000256" key="2">
    <source>
        <dbReference type="SAM" id="SignalP"/>
    </source>
</evidence>
<accession>A0A921QPM1</accession>
<proteinExistence type="predicted"/>